<dbReference type="Proteomes" id="UP000070422">
    <property type="component" value="Unassembled WGS sequence"/>
</dbReference>
<accession>A0A133XWA3</accession>
<dbReference type="AlphaFoldDB" id="A0A133XWA3"/>
<sequence length="85" mass="9155">MSGIFSNIVQFIQSFVQQLQNISPWVGLAVVAVAGLIYTFGDQEASESAKRYGKKVVIGLFCVWFASLIINTLIELFGAGVSPLG</sequence>
<dbReference type="PATRIC" id="fig|87541.4.peg.1195"/>
<organism evidence="2 3">
    <name type="scientific">Aerococcus christensenii</name>
    <dbReference type="NCBI Taxonomy" id="87541"/>
    <lineage>
        <taxon>Bacteria</taxon>
        <taxon>Bacillati</taxon>
        <taxon>Bacillota</taxon>
        <taxon>Bacilli</taxon>
        <taxon>Lactobacillales</taxon>
        <taxon>Aerococcaceae</taxon>
        <taxon>Aerococcus</taxon>
    </lineage>
</organism>
<reference evidence="2 3" key="1">
    <citation type="submission" date="2016-01" db="EMBL/GenBank/DDBJ databases">
        <authorList>
            <person name="Oliw E.H."/>
        </authorList>
    </citation>
    <scope>NUCLEOTIDE SEQUENCE [LARGE SCALE GENOMIC DNA]</scope>
    <source>
        <strain evidence="2 3">KA00635</strain>
    </source>
</reference>
<gene>
    <name evidence="2" type="ORF">HMPREF3187_01202</name>
</gene>
<keyword evidence="1" id="KW-1133">Transmembrane helix</keyword>
<comment type="caution">
    <text evidence="2">The sequence shown here is derived from an EMBL/GenBank/DDBJ whole genome shotgun (WGS) entry which is preliminary data.</text>
</comment>
<dbReference type="Pfam" id="PF18895">
    <property type="entry name" value="T4SS_pilin"/>
    <property type="match status" value="1"/>
</dbReference>
<dbReference type="RefSeq" id="WP_060936987.1">
    <property type="nucleotide sequence ID" value="NZ_CP118095.1"/>
</dbReference>
<keyword evidence="1" id="KW-0812">Transmembrane</keyword>
<feature type="transmembrane region" description="Helical" evidence="1">
    <location>
        <begin position="22"/>
        <end position="40"/>
    </location>
</feature>
<feature type="transmembrane region" description="Helical" evidence="1">
    <location>
        <begin position="52"/>
        <end position="74"/>
    </location>
</feature>
<dbReference type="EMBL" id="LSCQ01000066">
    <property type="protein sequence ID" value="KXB35216.1"/>
    <property type="molecule type" value="Genomic_DNA"/>
</dbReference>
<name>A0A133XWA3_9LACT</name>
<evidence type="ECO:0000256" key="1">
    <source>
        <dbReference type="SAM" id="Phobius"/>
    </source>
</evidence>
<evidence type="ECO:0000313" key="3">
    <source>
        <dbReference type="Proteomes" id="UP000070422"/>
    </source>
</evidence>
<keyword evidence="1" id="KW-0472">Membrane</keyword>
<evidence type="ECO:0000313" key="2">
    <source>
        <dbReference type="EMBL" id="KXB35216.1"/>
    </source>
</evidence>
<proteinExistence type="predicted"/>
<protein>
    <submittedName>
        <fullName evidence="2">Uncharacterized protein</fullName>
    </submittedName>
</protein>
<dbReference type="InterPro" id="IPR043993">
    <property type="entry name" value="T4SS_pilin"/>
</dbReference>